<name>A0A254TKF5_9BURK</name>
<comment type="catalytic activity">
    <reaction evidence="2">
        <text>2 GTP = 3',3'-c-di-GMP + 2 diphosphate</text>
        <dbReference type="Rhea" id="RHEA:24898"/>
        <dbReference type="ChEBI" id="CHEBI:33019"/>
        <dbReference type="ChEBI" id="CHEBI:37565"/>
        <dbReference type="ChEBI" id="CHEBI:58805"/>
        <dbReference type="EC" id="2.7.7.65"/>
    </reaction>
</comment>
<dbReference type="Proteomes" id="UP000197535">
    <property type="component" value="Unassembled WGS sequence"/>
</dbReference>
<dbReference type="NCBIfam" id="TIGR00254">
    <property type="entry name" value="GGDEF"/>
    <property type="match status" value="1"/>
</dbReference>
<evidence type="ECO:0000256" key="2">
    <source>
        <dbReference type="ARBA" id="ARBA00034247"/>
    </source>
</evidence>
<dbReference type="GO" id="GO:0052621">
    <property type="term" value="F:diguanylate cyclase activity"/>
    <property type="evidence" value="ECO:0007669"/>
    <property type="project" value="UniProtKB-EC"/>
</dbReference>
<dbReference type="CDD" id="cd01949">
    <property type="entry name" value="GGDEF"/>
    <property type="match status" value="1"/>
</dbReference>
<dbReference type="SUPFAM" id="SSF52172">
    <property type="entry name" value="CheY-like"/>
    <property type="match status" value="1"/>
</dbReference>
<dbReference type="PANTHER" id="PTHR45138:SF9">
    <property type="entry name" value="DIGUANYLATE CYCLASE DGCM-RELATED"/>
    <property type="match status" value="1"/>
</dbReference>
<evidence type="ECO:0000259" key="4">
    <source>
        <dbReference type="PROSITE" id="PS50110"/>
    </source>
</evidence>
<evidence type="ECO:0000313" key="6">
    <source>
        <dbReference type="EMBL" id="OWW23096.1"/>
    </source>
</evidence>
<comment type="caution">
    <text evidence="6">The sequence shown here is derived from an EMBL/GenBank/DDBJ whole genome shotgun (WGS) entry which is preliminary data.</text>
</comment>
<dbReference type="InterPro" id="IPR011006">
    <property type="entry name" value="CheY-like_superfamily"/>
</dbReference>
<keyword evidence="7" id="KW-1185">Reference proteome</keyword>
<dbReference type="PANTHER" id="PTHR45138">
    <property type="entry name" value="REGULATORY COMPONENTS OF SENSORY TRANSDUCTION SYSTEM"/>
    <property type="match status" value="1"/>
</dbReference>
<dbReference type="GO" id="GO:0000160">
    <property type="term" value="P:phosphorelay signal transduction system"/>
    <property type="evidence" value="ECO:0007669"/>
    <property type="project" value="InterPro"/>
</dbReference>
<dbReference type="InterPro" id="IPR000160">
    <property type="entry name" value="GGDEF_dom"/>
</dbReference>
<dbReference type="Pfam" id="PF00072">
    <property type="entry name" value="Response_reg"/>
    <property type="match status" value="1"/>
</dbReference>
<dbReference type="SUPFAM" id="SSF55073">
    <property type="entry name" value="Nucleotide cyclase"/>
    <property type="match status" value="1"/>
</dbReference>
<evidence type="ECO:0000259" key="5">
    <source>
        <dbReference type="PROSITE" id="PS50887"/>
    </source>
</evidence>
<dbReference type="Pfam" id="PF00990">
    <property type="entry name" value="GGDEF"/>
    <property type="match status" value="1"/>
</dbReference>
<dbReference type="InterPro" id="IPR043128">
    <property type="entry name" value="Rev_trsase/Diguanyl_cyclase"/>
</dbReference>
<dbReference type="InterPro" id="IPR050469">
    <property type="entry name" value="Diguanylate_Cyclase"/>
</dbReference>
<dbReference type="PROSITE" id="PS50110">
    <property type="entry name" value="RESPONSE_REGULATORY"/>
    <property type="match status" value="1"/>
</dbReference>
<dbReference type="FunFam" id="3.30.70.270:FF:000001">
    <property type="entry name" value="Diguanylate cyclase domain protein"/>
    <property type="match status" value="1"/>
</dbReference>
<dbReference type="EMBL" id="LSTO01000001">
    <property type="protein sequence ID" value="OWW23096.1"/>
    <property type="molecule type" value="Genomic_DNA"/>
</dbReference>
<gene>
    <name evidence="6" type="ORF">AYR66_27515</name>
</gene>
<dbReference type="SMART" id="SM00267">
    <property type="entry name" value="GGDEF"/>
    <property type="match status" value="1"/>
</dbReference>
<dbReference type="InterPro" id="IPR001789">
    <property type="entry name" value="Sig_transdc_resp-reg_receiver"/>
</dbReference>
<feature type="domain" description="Response regulatory" evidence="4">
    <location>
        <begin position="7"/>
        <end position="122"/>
    </location>
</feature>
<dbReference type="InterPro" id="IPR029787">
    <property type="entry name" value="Nucleotide_cyclase"/>
</dbReference>
<proteinExistence type="predicted"/>
<dbReference type="OrthoDB" id="9813903at2"/>
<dbReference type="GO" id="GO:0043709">
    <property type="term" value="P:cell adhesion involved in single-species biofilm formation"/>
    <property type="evidence" value="ECO:0007669"/>
    <property type="project" value="TreeGrafter"/>
</dbReference>
<evidence type="ECO:0000313" key="7">
    <source>
        <dbReference type="Proteomes" id="UP000197535"/>
    </source>
</evidence>
<protein>
    <recommendedName>
        <fullName evidence="1">diguanylate cyclase</fullName>
        <ecNumber evidence="1">2.7.7.65</ecNumber>
    </recommendedName>
</protein>
<dbReference type="SMART" id="SM00448">
    <property type="entry name" value="REC"/>
    <property type="match status" value="1"/>
</dbReference>
<dbReference type="PROSITE" id="PS50887">
    <property type="entry name" value="GGDEF"/>
    <property type="match status" value="1"/>
</dbReference>
<dbReference type="AlphaFoldDB" id="A0A254TKF5"/>
<evidence type="ECO:0000256" key="3">
    <source>
        <dbReference type="PROSITE-ProRule" id="PRU00169"/>
    </source>
</evidence>
<sequence length="302" mass="33174">MTPPRGRILIVDDAMENIHFLHRLLQDEHKVVFARDGMKALEMARTQPPDLILLDALMPGMDGFETCAALKDMPETRDIPVIFVTALDSPDDETGALEAGAVDFINKPLNAAVVRARVRTHLALKQQGDLLRAMTMTDGLTRVANRRCFDDVLEREWKRCERSGLPLALILADIDHFKLYNDRYGHLAGDRCLADVAQGMETCLRRPPDLIARYGGEEFAILLPHEDVDGAVTVASRLLDKVRELAIPHEASPTASVVTASLGISAVIPQRGMESSSLIAAADACLYEAKKAGRNRCQAAPM</sequence>
<dbReference type="GO" id="GO:0005886">
    <property type="term" value="C:plasma membrane"/>
    <property type="evidence" value="ECO:0007669"/>
    <property type="project" value="TreeGrafter"/>
</dbReference>
<dbReference type="EC" id="2.7.7.65" evidence="1"/>
<organism evidence="6 7">
    <name type="scientific">Noviherbaspirillum denitrificans</name>
    <dbReference type="NCBI Taxonomy" id="1968433"/>
    <lineage>
        <taxon>Bacteria</taxon>
        <taxon>Pseudomonadati</taxon>
        <taxon>Pseudomonadota</taxon>
        <taxon>Betaproteobacteria</taxon>
        <taxon>Burkholderiales</taxon>
        <taxon>Oxalobacteraceae</taxon>
        <taxon>Noviherbaspirillum</taxon>
    </lineage>
</organism>
<feature type="modified residue" description="4-aspartylphosphate" evidence="3">
    <location>
        <position position="55"/>
    </location>
</feature>
<dbReference type="GO" id="GO:1902201">
    <property type="term" value="P:negative regulation of bacterial-type flagellum-dependent cell motility"/>
    <property type="evidence" value="ECO:0007669"/>
    <property type="project" value="TreeGrafter"/>
</dbReference>
<keyword evidence="3" id="KW-0597">Phosphoprotein</keyword>
<reference evidence="6 7" key="1">
    <citation type="submission" date="2016-02" db="EMBL/GenBank/DDBJ databases">
        <authorList>
            <person name="Wen L."/>
            <person name="He K."/>
            <person name="Yang H."/>
        </authorList>
    </citation>
    <scope>NUCLEOTIDE SEQUENCE [LARGE SCALE GENOMIC DNA]</scope>
    <source>
        <strain evidence="6 7">TSA40</strain>
    </source>
</reference>
<feature type="domain" description="GGDEF" evidence="5">
    <location>
        <begin position="165"/>
        <end position="302"/>
    </location>
</feature>
<dbReference type="Gene3D" id="3.40.50.2300">
    <property type="match status" value="1"/>
</dbReference>
<accession>A0A254TKF5</accession>
<dbReference type="Gene3D" id="3.30.70.270">
    <property type="match status" value="1"/>
</dbReference>
<evidence type="ECO:0000256" key="1">
    <source>
        <dbReference type="ARBA" id="ARBA00012528"/>
    </source>
</evidence>